<dbReference type="KEGG" id="sphj:BSL82_00540"/>
<dbReference type="STRING" id="1921510.BSL82_00540"/>
<gene>
    <name evidence="1" type="ORF">BSL82_00540</name>
</gene>
<organism evidence="1 2">
    <name type="scientific">Tardibacter chloracetimidivorans</name>
    <dbReference type="NCBI Taxonomy" id="1921510"/>
    <lineage>
        <taxon>Bacteria</taxon>
        <taxon>Pseudomonadati</taxon>
        <taxon>Pseudomonadota</taxon>
        <taxon>Alphaproteobacteria</taxon>
        <taxon>Sphingomonadales</taxon>
        <taxon>Sphingomonadaceae</taxon>
        <taxon>Tardibacter</taxon>
    </lineage>
</organism>
<keyword evidence="2" id="KW-1185">Reference proteome</keyword>
<dbReference type="AlphaFoldDB" id="A0A1L3ZQS3"/>
<proteinExistence type="predicted"/>
<accession>A0A1L3ZQS3</accession>
<protein>
    <submittedName>
        <fullName evidence="1">Uncharacterized protein</fullName>
    </submittedName>
</protein>
<dbReference type="Proteomes" id="UP000182063">
    <property type="component" value="Chromosome"/>
</dbReference>
<evidence type="ECO:0000313" key="2">
    <source>
        <dbReference type="Proteomes" id="UP000182063"/>
    </source>
</evidence>
<evidence type="ECO:0000313" key="1">
    <source>
        <dbReference type="EMBL" id="API57976.1"/>
    </source>
</evidence>
<dbReference type="EMBL" id="CP018221">
    <property type="protein sequence ID" value="API57976.1"/>
    <property type="molecule type" value="Genomic_DNA"/>
</dbReference>
<sequence>MSTEEAWRAYKAECTRRWYHSGGKDKMREWYDRTREERNAQRREKYQTDPAYRERVLEKNRRYYMRKQG</sequence>
<reference evidence="2" key="1">
    <citation type="submission" date="2016-11" db="EMBL/GenBank/DDBJ databases">
        <title>Complete Genome Sequence of alachlor-degrading Sphingomonas sp. strain JJ-A5.</title>
        <authorList>
            <person name="Lee H."/>
            <person name="Ka J.-O."/>
        </authorList>
    </citation>
    <scope>NUCLEOTIDE SEQUENCE [LARGE SCALE GENOMIC DNA]</scope>
    <source>
        <strain evidence="2">JJ-A5</strain>
    </source>
</reference>
<dbReference type="RefSeq" id="WP_072595552.1">
    <property type="nucleotide sequence ID" value="NZ_CP018221.1"/>
</dbReference>
<name>A0A1L3ZQS3_9SPHN</name>